<dbReference type="Proteomes" id="UP001367508">
    <property type="component" value="Unassembled WGS sequence"/>
</dbReference>
<name>A0AAN9LV42_CANGL</name>
<keyword evidence="3" id="KW-1133">Transmembrane helix</keyword>
<keyword evidence="3" id="KW-0812">Transmembrane</keyword>
<keyword evidence="6" id="KW-1185">Reference proteome</keyword>
<organism evidence="5 6">
    <name type="scientific">Canavalia gladiata</name>
    <name type="common">Sword bean</name>
    <name type="synonym">Dolichos gladiatus</name>
    <dbReference type="NCBI Taxonomy" id="3824"/>
    <lineage>
        <taxon>Eukaryota</taxon>
        <taxon>Viridiplantae</taxon>
        <taxon>Streptophyta</taxon>
        <taxon>Embryophyta</taxon>
        <taxon>Tracheophyta</taxon>
        <taxon>Spermatophyta</taxon>
        <taxon>Magnoliopsida</taxon>
        <taxon>eudicotyledons</taxon>
        <taxon>Gunneridae</taxon>
        <taxon>Pentapetalae</taxon>
        <taxon>rosids</taxon>
        <taxon>fabids</taxon>
        <taxon>Fabales</taxon>
        <taxon>Fabaceae</taxon>
        <taxon>Papilionoideae</taxon>
        <taxon>50 kb inversion clade</taxon>
        <taxon>NPAAA clade</taxon>
        <taxon>indigoferoid/millettioid clade</taxon>
        <taxon>Phaseoleae</taxon>
        <taxon>Canavalia</taxon>
    </lineage>
</organism>
<reference evidence="5 6" key="1">
    <citation type="submission" date="2024-01" db="EMBL/GenBank/DDBJ databases">
        <title>The genomes of 5 underutilized Papilionoideae crops provide insights into root nodulation and disease resistanc.</title>
        <authorList>
            <person name="Jiang F."/>
        </authorList>
    </citation>
    <scope>NUCLEOTIDE SEQUENCE [LARGE SCALE GENOMIC DNA]</scope>
    <source>
        <strain evidence="5">LVBAO_FW01</strain>
        <tissue evidence="5">Leaves</tissue>
    </source>
</reference>
<comment type="subcellular location">
    <subcellularLocation>
        <location evidence="1">Cell membrane</location>
        <topology evidence="1">Peripheral membrane protein</topology>
        <orientation evidence="1">Cytoplasmic side</orientation>
    </subcellularLocation>
</comment>
<dbReference type="InterPro" id="IPR036770">
    <property type="entry name" value="Ankyrin_rpt-contain_sf"/>
</dbReference>
<evidence type="ECO:0000256" key="1">
    <source>
        <dbReference type="ARBA" id="ARBA00004413"/>
    </source>
</evidence>
<protein>
    <recommendedName>
        <fullName evidence="4">PGG domain-containing protein</fullName>
    </recommendedName>
</protein>
<feature type="transmembrane region" description="Helical" evidence="3">
    <location>
        <begin position="622"/>
        <end position="650"/>
    </location>
</feature>
<gene>
    <name evidence="5" type="ORF">VNO77_20874</name>
</gene>
<feature type="compositionally biased region" description="Basic and acidic residues" evidence="2">
    <location>
        <begin position="69"/>
        <end position="81"/>
    </location>
</feature>
<evidence type="ECO:0000259" key="4">
    <source>
        <dbReference type="Pfam" id="PF13962"/>
    </source>
</evidence>
<evidence type="ECO:0000256" key="3">
    <source>
        <dbReference type="SAM" id="Phobius"/>
    </source>
</evidence>
<dbReference type="GO" id="GO:0005886">
    <property type="term" value="C:plasma membrane"/>
    <property type="evidence" value="ECO:0007669"/>
    <property type="project" value="UniProtKB-SubCell"/>
</dbReference>
<dbReference type="SMART" id="SM00248">
    <property type="entry name" value="ANK"/>
    <property type="match status" value="3"/>
</dbReference>
<accession>A0AAN9LV42</accession>
<feature type="transmembrane region" description="Helical" evidence="3">
    <location>
        <begin position="662"/>
        <end position="687"/>
    </location>
</feature>
<dbReference type="SUPFAM" id="SSF48403">
    <property type="entry name" value="Ankyrin repeat"/>
    <property type="match status" value="1"/>
</dbReference>
<dbReference type="Gene3D" id="1.25.40.20">
    <property type="entry name" value="Ankyrin repeat-containing domain"/>
    <property type="match status" value="1"/>
</dbReference>
<dbReference type="PANTHER" id="PTHR24177:SF329">
    <property type="entry name" value="ANKYRIN REPEAT PROTEIN"/>
    <property type="match status" value="1"/>
</dbReference>
<keyword evidence="3" id="KW-0472">Membrane</keyword>
<dbReference type="PANTHER" id="PTHR24177">
    <property type="entry name" value="CASKIN"/>
    <property type="match status" value="1"/>
</dbReference>
<dbReference type="InterPro" id="IPR002110">
    <property type="entry name" value="Ankyrin_rpt"/>
</dbReference>
<sequence>MVMSGGGGGGSNNVCWNGIVDEALNSENYSNWSTLVESYLVGEGLWEGVVEKKKSEEEKNSKTGKAKKSKEETKSEDEKSSKNGKALHAIKLSCGKDALGKIREVKNAEEAWNKLRVSYSENLEAHRQNQGPDNDDIYNHMVRIGLLKDVKAMMNISPEVIFSRSSDGSTVLHTAVSIGLEDDELIKFVNLGKQRLLKMQDNNGYTALALAVELTDDNHSIVEYMVNIGGKELLSIRTKDKDKDKGEIPLLLAAAKHHAKITNYLFSVTPLSTLLESNFLDLLFSRCINAQFFEIAAKILREPESANKLLSPASNQPGDVSPSYALALTLAGMPSAFESGDQLNWWQKFIYNHLTFKKPFNNVLIKIVSDLDPEVGTNTKTNALAVLSGIQKIITLKKNHSLLFEILEYLRTKVVNGRQSFGSEDKFSVEDAMLRAAKNGNYNFIKIIAKVDQELLYVMDRNGRGILAHAILNRQEKVFKLIISTRRQNIKSNVDVFKNNMLHLAGELGPSSYLVHMSNAALQLQRELQWFKGVERIVPESYQEDKNANGEVPHEVFTKTHAPLLKDAQQWAKETSSSFILVGTLIITIMFAAAFTVPGGFNSENGSDKGLPVFLGKNIFNIFIVADAIALITSSSSVLMFIGILTSYYAENDFYRSLPLKLLFGLLTLFLSVTSMMVAFCAALALLLQGYHHIVIAAIWLALLPIFVFIPSLVSSTPSGLNEYLRLQSHVVHAL</sequence>
<evidence type="ECO:0000313" key="6">
    <source>
        <dbReference type="Proteomes" id="UP001367508"/>
    </source>
</evidence>
<feature type="region of interest" description="Disordered" evidence="2">
    <location>
        <begin position="53"/>
        <end position="84"/>
    </location>
</feature>
<proteinExistence type="predicted"/>
<dbReference type="AlphaFoldDB" id="A0AAN9LV42"/>
<feature type="domain" description="PGG" evidence="4">
    <location>
        <begin position="570"/>
        <end position="685"/>
    </location>
</feature>
<evidence type="ECO:0000256" key="2">
    <source>
        <dbReference type="SAM" id="MobiDB-lite"/>
    </source>
</evidence>
<feature type="transmembrane region" description="Helical" evidence="3">
    <location>
        <begin position="579"/>
        <end position="601"/>
    </location>
</feature>
<dbReference type="InterPro" id="IPR026961">
    <property type="entry name" value="PGG_dom"/>
</dbReference>
<comment type="caution">
    <text evidence="5">The sequence shown here is derived from an EMBL/GenBank/DDBJ whole genome shotgun (WGS) entry which is preliminary data.</text>
</comment>
<feature type="transmembrane region" description="Helical" evidence="3">
    <location>
        <begin position="694"/>
        <end position="714"/>
    </location>
</feature>
<evidence type="ECO:0000313" key="5">
    <source>
        <dbReference type="EMBL" id="KAK7340178.1"/>
    </source>
</evidence>
<dbReference type="Pfam" id="PF13962">
    <property type="entry name" value="PGG"/>
    <property type="match status" value="1"/>
</dbReference>
<dbReference type="EMBL" id="JAYMYQ010000004">
    <property type="protein sequence ID" value="KAK7340178.1"/>
    <property type="molecule type" value="Genomic_DNA"/>
</dbReference>
<dbReference type="Pfam" id="PF14223">
    <property type="entry name" value="Retrotran_gag_2"/>
    <property type="match status" value="1"/>
</dbReference>